<dbReference type="InterPro" id="IPR025558">
    <property type="entry name" value="DUF4283"/>
</dbReference>
<organism evidence="2 3">
    <name type="scientific">Turnera subulata</name>
    <dbReference type="NCBI Taxonomy" id="218843"/>
    <lineage>
        <taxon>Eukaryota</taxon>
        <taxon>Viridiplantae</taxon>
        <taxon>Streptophyta</taxon>
        <taxon>Embryophyta</taxon>
        <taxon>Tracheophyta</taxon>
        <taxon>Spermatophyta</taxon>
        <taxon>Magnoliopsida</taxon>
        <taxon>eudicotyledons</taxon>
        <taxon>Gunneridae</taxon>
        <taxon>Pentapetalae</taxon>
        <taxon>rosids</taxon>
        <taxon>fabids</taxon>
        <taxon>Malpighiales</taxon>
        <taxon>Passifloraceae</taxon>
        <taxon>Turnera</taxon>
    </lineage>
</organism>
<dbReference type="Pfam" id="PF14111">
    <property type="entry name" value="DUF4283"/>
    <property type="match status" value="1"/>
</dbReference>
<dbReference type="AlphaFoldDB" id="A0A9Q0GCH2"/>
<dbReference type="Proteomes" id="UP001141552">
    <property type="component" value="Unassembled WGS sequence"/>
</dbReference>
<evidence type="ECO:0000313" key="3">
    <source>
        <dbReference type="Proteomes" id="UP001141552"/>
    </source>
</evidence>
<sequence length="234" mass="26026">MTSPVLLIALSPPTLVAPPELPDPFISLLVDTEIPNIHRDENVLDASDVVAKGQVSAMHCDKPSFLETLLKDQERSRANTMSVDLLQESVKPGAGVELLDLGHGSYLVKFASLKDLEKVVTRGPWVVRYHYLTVRQWSPDFCPDSDHLLSTMAWVRLLALPLMYYDDDLLATFAKGIGKPIKIDSNTSQVSRALYAQICVEIDLTLPLVPVVQIREEVFKVQYEGLHVICMNCG</sequence>
<keyword evidence="3" id="KW-1185">Reference proteome</keyword>
<feature type="domain" description="DUF4283" evidence="1">
    <location>
        <begin position="87"/>
        <end position="144"/>
    </location>
</feature>
<dbReference type="PANTHER" id="PTHR31286:SF171">
    <property type="entry name" value="CCHC-TYPE DOMAIN-CONTAINING PROTEIN"/>
    <property type="match status" value="1"/>
</dbReference>
<dbReference type="PANTHER" id="PTHR31286">
    <property type="entry name" value="GLYCINE-RICH CELL WALL STRUCTURAL PROTEIN 1.8-LIKE"/>
    <property type="match status" value="1"/>
</dbReference>
<accession>A0A9Q0GCH2</accession>
<name>A0A9Q0GCH2_9ROSI</name>
<comment type="caution">
    <text evidence="2">The sequence shown here is derived from an EMBL/GenBank/DDBJ whole genome shotgun (WGS) entry which is preliminary data.</text>
</comment>
<dbReference type="EMBL" id="JAKUCV010001096">
    <property type="protein sequence ID" value="KAJ4847698.1"/>
    <property type="molecule type" value="Genomic_DNA"/>
</dbReference>
<gene>
    <name evidence="2" type="ORF">Tsubulata_021824</name>
</gene>
<dbReference type="OrthoDB" id="1720039at2759"/>
<dbReference type="InterPro" id="IPR040256">
    <property type="entry name" value="At4g02000-like"/>
</dbReference>
<evidence type="ECO:0000259" key="1">
    <source>
        <dbReference type="Pfam" id="PF14111"/>
    </source>
</evidence>
<reference evidence="2" key="2">
    <citation type="journal article" date="2023" name="Plants (Basel)">
        <title>Annotation of the Turnera subulata (Passifloraceae) Draft Genome Reveals the S-Locus Evolved after the Divergence of Turneroideae from Passifloroideae in a Stepwise Manner.</title>
        <authorList>
            <person name="Henning P.M."/>
            <person name="Roalson E.H."/>
            <person name="Mir W."/>
            <person name="McCubbin A.G."/>
            <person name="Shore J.S."/>
        </authorList>
    </citation>
    <scope>NUCLEOTIDE SEQUENCE</scope>
    <source>
        <strain evidence="2">F60SS</strain>
    </source>
</reference>
<reference evidence="2" key="1">
    <citation type="submission" date="2022-02" db="EMBL/GenBank/DDBJ databases">
        <authorList>
            <person name="Henning P.M."/>
            <person name="McCubbin A.G."/>
            <person name="Shore J.S."/>
        </authorList>
    </citation>
    <scope>NUCLEOTIDE SEQUENCE</scope>
    <source>
        <strain evidence="2">F60SS</strain>
        <tissue evidence="2">Leaves</tissue>
    </source>
</reference>
<protein>
    <recommendedName>
        <fullName evidence="1">DUF4283 domain-containing protein</fullName>
    </recommendedName>
</protein>
<evidence type="ECO:0000313" key="2">
    <source>
        <dbReference type="EMBL" id="KAJ4847698.1"/>
    </source>
</evidence>
<proteinExistence type="predicted"/>